<protein>
    <submittedName>
        <fullName evidence="2">Uncharacterized protein</fullName>
    </submittedName>
</protein>
<dbReference type="AlphaFoldDB" id="A0A6H1U3H1"/>
<dbReference type="EMBL" id="CP051167">
    <property type="protein sequence ID" value="QIZ72700.1"/>
    <property type="molecule type" value="Genomic_DNA"/>
</dbReference>
<evidence type="ECO:0000256" key="1">
    <source>
        <dbReference type="SAM" id="MobiDB-lite"/>
    </source>
</evidence>
<reference evidence="2 3" key="1">
    <citation type="submission" date="2020-04" db="EMBL/GenBank/DDBJ databases">
        <authorList>
            <person name="Basu S."/>
            <person name="Maruthanayagam V."/>
            <person name="Chakraborty S."/>
            <person name="Pramanik A."/>
            <person name="Mukherjee J."/>
            <person name="Brink B."/>
        </authorList>
    </citation>
    <scope>NUCLEOTIDE SEQUENCE [LARGE SCALE GENOMIC DNA]</scope>
    <source>
        <strain evidence="2 3">AP17</strain>
    </source>
</reference>
<accession>A0A6H1U3H1</accession>
<feature type="compositionally biased region" description="Basic residues" evidence="1">
    <location>
        <begin position="1"/>
        <end position="10"/>
    </location>
</feature>
<keyword evidence="3" id="KW-1185">Reference proteome</keyword>
<feature type="region of interest" description="Disordered" evidence="1">
    <location>
        <begin position="1"/>
        <end position="65"/>
    </location>
</feature>
<dbReference type="Proteomes" id="UP000500857">
    <property type="component" value="Chromosome"/>
</dbReference>
<organism evidence="2 3">
    <name type="scientific">Oxynema aestuarii AP17</name>
    <dbReference type="NCBI Taxonomy" id="2064643"/>
    <lineage>
        <taxon>Bacteria</taxon>
        <taxon>Bacillati</taxon>
        <taxon>Cyanobacteriota</taxon>
        <taxon>Cyanophyceae</taxon>
        <taxon>Oscillatoriophycideae</taxon>
        <taxon>Oscillatoriales</taxon>
        <taxon>Oscillatoriaceae</taxon>
        <taxon>Oxynema</taxon>
        <taxon>Oxynema aestuarii</taxon>
    </lineage>
</organism>
<sequence length="65" mass="7285">MRVRGRHRENPKKGDRPGACKMSSSSDRRSHPTTANLRRIVFNNANGQRKIPTTEIPAARSSQSL</sequence>
<dbReference type="RefSeq" id="WP_168570847.1">
    <property type="nucleotide sequence ID" value="NZ_CP051167.1"/>
</dbReference>
<name>A0A6H1U3H1_9CYAN</name>
<proteinExistence type="predicted"/>
<dbReference type="KEGG" id="oxy:HCG48_20620"/>
<evidence type="ECO:0000313" key="2">
    <source>
        <dbReference type="EMBL" id="QIZ72700.1"/>
    </source>
</evidence>
<evidence type="ECO:0000313" key="3">
    <source>
        <dbReference type="Proteomes" id="UP000500857"/>
    </source>
</evidence>
<gene>
    <name evidence="2" type="ORF">HCG48_20620</name>
</gene>